<dbReference type="Proteomes" id="UP000027586">
    <property type="component" value="Unassembled WGS sequence"/>
</dbReference>
<dbReference type="InterPro" id="IPR002067">
    <property type="entry name" value="MCP"/>
</dbReference>
<evidence type="ECO:0000256" key="9">
    <source>
        <dbReference type="ARBA" id="ARBA00023136"/>
    </source>
</evidence>
<name>A0A068S0U1_9FUNG</name>
<evidence type="ECO:0000256" key="4">
    <source>
        <dbReference type="ARBA" id="ARBA00022692"/>
    </source>
</evidence>
<comment type="subcellular location">
    <subcellularLocation>
        <location evidence="1">Mitochondrion inner membrane</location>
        <topology evidence="1">Multi-pass membrane protein</topology>
    </subcellularLocation>
</comment>
<dbReference type="EMBL" id="CBTN010000033">
    <property type="protein sequence ID" value="CDH55889.1"/>
    <property type="molecule type" value="Genomic_DNA"/>
</dbReference>
<keyword evidence="4 10" id="KW-0812">Transmembrane</keyword>
<feature type="transmembrane region" description="Helical" evidence="12">
    <location>
        <begin position="117"/>
        <end position="137"/>
    </location>
</feature>
<evidence type="ECO:0000256" key="11">
    <source>
        <dbReference type="RuleBase" id="RU000488"/>
    </source>
</evidence>
<feature type="transmembrane region" description="Helical" evidence="12">
    <location>
        <begin position="287"/>
        <end position="309"/>
    </location>
</feature>
<dbReference type="InterPro" id="IPR018108">
    <property type="entry name" value="MCP_transmembrane"/>
</dbReference>
<sequence>MVHGKEQREKTQNLDYVIRSGIAGGVAGCVAKTAVAPFDRVKILFQAKNPVFEKYAGTFTGAFKAGRDIVKHTGVLGLFQGHSVTLLRIFPYATIRFIAFEQFRAILMPTKAQETGLRHFFAGSFAGMTSVVFTYPLDLVRVRMAYDIRKEDHTRPSLIQTCRQIYREPAAIARIHLFNFYRGFIPTMAGMIPYAGVSFFTYHSMTQLFKYHPVISRYTMKKSNNRLKTWAELVCGGVAGLVAQTSSYPLEVTRRRMQVGGLLHPTKFVGFFETVKAIYAAKGFKGFYVGLSIGYIKVAPMMAISFTVYSRMKSLLKID</sequence>
<keyword evidence="8" id="KW-0496">Mitochondrion</keyword>
<dbReference type="GO" id="GO:0005743">
    <property type="term" value="C:mitochondrial inner membrane"/>
    <property type="evidence" value="ECO:0007669"/>
    <property type="project" value="UniProtKB-SubCell"/>
</dbReference>
<dbReference type="AlphaFoldDB" id="A0A068S0U1"/>
<organism evidence="13 14">
    <name type="scientific">Lichtheimia corymbifera JMRC:FSU:9682</name>
    <dbReference type="NCBI Taxonomy" id="1263082"/>
    <lineage>
        <taxon>Eukaryota</taxon>
        <taxon>Fungi</taxon>
        <taxon>Fungi incertae sedis</taxon>
        <taxon>Mucoromycota</taxon>
        <taxon>Mucoromycotina</taxon>
        <taxon>Mucoromycetes</taxon>
        <taxon>Mucorales</taxon>
        <taxon>Lichtheimiaceae</taxon>
        <taxon>Lichtheimia</taxon>
    </lineage>
</organism>
<keyword evidence="14" id="KW-1185">Reference proteome</keyword>
<dbReference type="STRING" id="1263082.A0A068S0U1"/>
<keyword evidence="3 11" id="KW-0813">Transport</keyword>
<reference evidence="13" key="1">
    <citation type="submission" date="2013-08" db="EMBL/GenBank/DDBJ databases">
        <title>Gene expansion shapes genome architecture in the human pathogen Lichtheimia corymbifera: an evolutionary genomics analysis in the ancient terrestrial Mucorales (Mucoromycotina).</title>
        <authorList>
            <person name="Schwartze V.U."/>
            <person name="Winter S."/>
            <person name="Shelest E."/>
            <person name="Marcet-Houben M."/>
            <person name="Horn F."/>
            <person name="Wehner S."/>
            <person name="Hoffmann K."/>
            <person name="Riege K."/>
            <person name="Sammeth M."/>
            <person name="Nowrousian M."/>
            <person name="Valiante V."/>
            <person name="Linde J."/>
            <person name="Jacobsen I.D."/>
            <person name="Marz M."/>
            <person name="Brakhage A.A."/>
            <person name="Gabaldon T."/>
            <person name="Bocker S."/>
            <person name="Voigt K."/>
        </authorList>
    </citation>
    <scope>NUCLEOTIDE SEQUENCE [LARGE SCALE GENOMIC DNA]</scope>
    <source>
        <strain evidence="13">FSU 9682</strain>
    </source>
</reference>
<comment type="similarity">
    <text evidence="2 11">Belongs to the mitochondrial carrier (TC 2.A.29) family.</text>
</comment>
<feature type="repeat" description="Solcar" evidence="10">
    <location>
        <begin position="15"/>
        <end position="106"/>
    </location>
</feature>
<evidence type="ECO:0000256" key="6">
    <source>
        <dbReference type="ARBA" id="ARBA00022792"/>
    </source>
</evidence>
<keyword evidence="6" id="KW-0999">Mitochondrion inner membrane</keyword>
<evidence type="ECO:0000256" key="7">
    <source>
        <dbReference type="ARBA" id="ARBA00022989"/>
    </source>
</evidence>
<evidence type="ECO:0000256" key="10">
    <source>
        <dbReference type="PROSITE-ProRule" id="PRU00282"/>
    </source>
</evidence>
<dbReference type="InterPro" id="IPR023395">
    <property type="entry name" value="MCP_dom_sf"/>
</dbReference>
<comment type="caution">
    <text evidence="13">The sequence shown here is derived from an EMBL/GenBank/DDBJ whole genome shotgun (WGS) entry which is preliminary data.</text>
</comment>
<dbReference type="OrthoDB" id="270584at2759"/>
<dbReference type="GO" id="GO:0055085">
    <property type="term" value="P:transmembrane transport"/>
    <property type="evidence" value="ECO:0007669"/>
    <property type="project" value="InterPro"/>
</dbReference>
<evidence type="ECO:0000256" key="3">
    <source>
        <dbReference type="ARBA" id="ARBA00022448"/>
    </source>
</evidence>
<accession>A0A068S0U1</accession>
<dbReference type="PRINTS" id="PR00926">
    <property type="entry name" value="MITOCARRIER"/>
</dbReference>
<dbReference type="InterPro" id="IPR002167">
    <property type="entry name" value="GDC-like"/>
</dbReference>
<protein>
    <submittedName>
        <fullName evidence="13">Mitochondrial carrier protein leu5</fullName>
    </submittedName>
</protein>
<dbReference type="PRINTS" id="PR00928">
    <property type="entry name" value="GRAVESDC"/>
</dbReference>
<gene>
    <name evidence="13" type="ORF">LCOR_06988.1</name>
</gene>
<dbReference type="SUPFAM" id="SSF103506">
    <property type="entry name" value="Mitochondrial carrier"/>
    <property type="match status" value="1"/>
</dbReference>
<dbReference type="Gene3D" id="1.50.40.10">
    <property type="entry name" value="Mitochondrial carrier domain"/>
    <property type="match status" value="1"/>
</dbReference>
<dbReference type="PROSITE" id="PS50920">
    <property type="entry name" value="SOLCAR"/>
    <property type="match status" value="3"/>
</dbReference>
<evidence type="ECO:0000256" key="12">
    <source>
        <dbReference type="SAM" id="Phobius"/>
    </source>
</evidence>
<proteinExistence type="inferred from homology"/>
<evidence type="ECO:0000313" key="13">
    <source>
        <dbReference type="EMBL" id="CDH55889.1"/>
    </source>
</evidence>
<evidence type="ECO:0000256" key="1">
    <source>
        <dbReference type="ARBA" id="ARBA00004448"/>
    </source>
</evidence>
<evidence type="ECO:0000256" key="2">
    <source>
        <dbReference type="ARBA" id="ARBA00006375"/>
    </source>
</evidence>
<feature type="transmembrane region" description="Helical" evidence="12">
    <location>
        <begin position="191"/>
        <end position="209"/>
    </location>
</feature>
<dbReference type="VEuPathDB" id="FungiDB:LCOR_06988.1"/>
<dbReference type="PANTHER" id="PTHR24089">
    <property type="entry name" value="SOLUTE CARRIER FAMILY 25"/>
    <property type="match status" value="1"/>
</dbReference>
<evidence type="ECO:0000256" key="8">
    <source>
        <dbReference type="ARBA" id="ARBA00023128"/>
    </source>
</evidence>
<keyword evidence="7 12" id="KW-1133">Transmembrane helix</keyword>
<evidence type="ECO:0000313" key="14">
    <source>
        <dbReference type="Proteomes" id="UP000027586"/>
    </source>
</evidence>
<keyword evidence="5" id="KW-0677">Repeat</keyword>
<feature type="repeat" description="Solcar" evidence="10">
    <location>
        <begin position="227"/>
        <end position="315"/>
    </location>
</feature>
<evidence type="ECO:0000256" key="5">
    <source>
        <dbReference type="ARBA" id="ARBA00022737"/>
    </source>
</evidence>
<dbReference type="Pfam" id="PF00153">
    <property type="entry name" value="Mito_carr"/>
    <property type="match status" value="3"/>
</dbReference>
<keyword evidence="9 10" id="KW-0472">Membrane</keyword>
<feature type="repeat" description="Solcar" evidence="10">
    <location>
        <begin position="114"/>
        <end position="208"/>
    </location>
</feature>